<dbReference type="GO" id="GO:0003677">
    <property type="term" value="F:DNA binding"/>
    <property type="evidence" value="ECO:0007669"/>
    <property type="project" value="UniProtKB-KW"/>
</dbReference>
<keyword evidence="1" id="KW-0805">Transcription regulation</keyword>
<dbReference type="SMART" id="SM00866">
    <property type="entry name" value="UTRA"/>
    <property type="match status" value="1"/>
</dbReference>
<dbReference type="PROSITE" id="PS50949">
    <property type="entry name" value="HTH_GNTR"/>
    <property type="match status" value="1"/>
</dbReference>
<accession>A0A2T0QC47</accession>
<reference evidence="5 6" key="1">
    <citation type="submission" date="2018-03" db="EMBL/GenBank/DDBJ databases">
        <title>Genomic Encyclopedia of Archaeal and Bacterial Type Strains, Phase II (KMG-II): from individual species to whole genera.</title>
        <authorList>
            <person name="Goeker M."/>
        </authorList>
    </citation>
    <scope>NUCLEOTIDE SEQUENCE [LARGE SCALE GENOMIC DNA]</scope>
    <source>
        <strain evidence="5 6">DSM 45601</strain>
    </source>
</reference>
<keyword evidence="3" id="KW-0804">Transcription</keyword>
<dbReference type="Pfam" id="PF00392">
    <property type="entry name" value="GntR"/>
    <property type="match status" value="1"/>
</dbReference>
<evidence type="ECO:0000313" key="5">
    <source>
        <dbReference type="EMBL" id="PRY01526.1"/>
    </source>
</evidence>
<evidence type="ECO:0000313" key="6">
    <source>
        <dbReference type="Proteomes" id="UP000237846"/>
    </source>
</evidence>
<dbReference type="GO" id="GO:0045892">
    <property type="term" value="P:negative regulation of DNA-templated transcription"/>
    <property type="evidence" value="ECO:0007669"/>
    <property type="project" value="TreeGrafter"/>
</dbReference>
<dbReference type="InterPro" id="IPR036390">
    <property type="entry name" value="WH_DNA-bd_sf"/>
</dbReference>
<feature type="domain" description="HTH gntR-type" evidence="4">
    <location>
        <begin position="10"/>
        <end position="78"/>
    </location>
</feature>
<dbReference type="SMART" id="SM00345">
    <property type="entry name" value="HTH_GNTR"/>
    <property type="match status" value="1"/>
</dbReference>
<dbReference type="PRINTS" id="PR00035">
    <property type="entry name" value="HTHGNTR"/>
</dbReference>
<dbReference type="EMBL" id="PVZC01000001">
    <property type="protein sequence ID" value="PRY01526.1"/>
    <property type="molecule type" value="Genomic_DNA"/>
</dbReference>
<dbReference type="PANTHER" id="PTHR44846:SF1">
    <property type="entry name" value="MANNOSYL-D-GLYCERATE TRANSPORT_METABOLISM SYSTEM REPRESSOR MNGR-RELATED"/>
    <property type="match status" value="1"/>
</dbReference>
<protein>
    <submittedName>
        <fullName evidence="5">GntR family transcriptional regulator</fullName>
    </submittedName>
</protein>
<proteinExistence type="predicted"/>
<dbReference type="InterPro" id="IPR050679">
    <property type="entry name" value="Bact_HTH_transcr_reg"/>
</dbReference>
<comment type="caution">
    <text evidence="5">The sequence shown here is derived from an EMBL/GenBank/DDBJ whole genome shotgun (WGS) entry which is preliminary data.</text>
</comment>
<dbReference type="InterPro" id="IPR028978">
    <property type="entry name" value="Chorismate_lyase_/UTRA_dom_sf"/>
</dbReference>
<dbReference type="CDD" id="cd07377">
    <property type="entry name" value="WHTH_GntR"/>
    <property type="match status" value="1"/>
</dbReference>
<keyword evidence="2" id="KW-0238">DNA-binding</keyword>
<dbReference type="Pfam" id="PF07702">
    <property type="entry name" value="UTRA"/>
    <property type="match status" value="1"/>
</dbReference>
<dbReference type="Gene3D" id="1.10.10.10">
    <property type="entry name" value="Winged helix-like DNA-binding domain superfamily/Winged helix DNA-binding domain"/>
    <property type="match status" value="1"/>
</dbReference>
<dbReference type="InterPro" id="IPR036388">
    <property type="entry name" value="WH-like_DNA-bd_sf"/>
</dbReference>
<dbReference type="SUPFAM" id="SSF64288">
    <property type="entry name" value="Chorismate lyase-like"/>
    <property type="match status" value="1"/>
</dbReference>
<dbReference type="InterPro" id="IPR011663">
    <property type="entry name" value="UTRA"/>
</dbReference>
<sequence length="249" mass="27942">MPLIDPQSPVPKYSQLREILIDWIEDEQIPVDSAIPSERELGQRYGLSRMTVRQAVDLLVSEGRLYRVPGKGTFVARPKIDMALRLASFSDDMRSRGFQPGARDLSRRIIPARGFLARVLGIEPGSPVHYLERLRTADSEPMAIERSNIPLSVAPDLDEHDLTDRSLYRLLEEEYGVVMDAGEQSIEAGICDPADAQVLHLPQVSAVLQMQRRSYAAGTCVELAVSTYRADRYQLHSALEIPHRKRPLG</sequence>
<dbReference type="PANTHER" id="PTHR44846">
    <property type="entry name" value="MANNOSYL-D-GLYCERATE TRANSPORT/METABOLISM SYSTEM REPRESSOR MNGR-RELATED"/>
    <property type="match status" value="1"/>
</dbReference>
<name>A0A2T0QC47_9ACTN</name>
<dbReference type="SUPFAM" id="SSF46785">
    <property type="entry name" value="Winged helix' DNA-binding domain"/>
    <property type="match status" value="1"/>
</dbReference>
<dbReference type="AlphaFoldDB" id="A0A2T0QC47"/>
<evidence type="ECO:0000259" key="4">
    <source>
        <dbReference type="PROSITE" id="PS50949"/>
    </source>
</evidence>
<evidence type="ECO:0000256" key="3">
    <source>
        <dbReference type="ARBA" id="ARBA00023163"/>
    </source>
</evidence>
<organism evidence="5 6">
    <name type="scientific">Allonocardiopsis opalescens</name>
    <dbReference type="NCBI Taxonomy" id="1144618"/>
    <lineage>
        <taxon>Bacteria</taxon>
        <taxon>Bacillati</taxon>
        <taxon>Actinomycetota</taxon>
        <taxon>Actinomycetes</taxon>
        <taxon>Streptosporangiales</taxon>
        <taxon>Allonocardiopsis</taxon>
    </lineage>
</organism>
<evidence type="ECO:0000256" key="2">
    <source>
        <dbReference type="ARBA" id="ARBA00023125"/>
    </source>
</evidence>
<gene>
    <name evidence="5" type="ORF">CLV72_101108</name>
</gene>
<evidence type="ECO:0000256" key="1">
    <source>
        <dbReference type="ARBA" id="ARBA00023015"/>
    </source>
</evidence>
<keyword evidence="6" id="KW-1185">Reference proteome</keyword>
<dbReference type="Proteomes" id="UP000237846">
    <property type="component" value="Unassembled WGS sequence"/>
</dbReference>
<dbReference type="InterPro" id="IPR000524">
    <property type="entry name" value="Tscrpt_reg_HTH_GntR"/>
</dbReference>
<dbReference type="Gene3D" id="3.40.1410.10">
    <property type="entry name" value="Chorismate lyase-like"/>
    <property type="match status" value="1"/>
</dbReference>
<dbReference type="GO" id="GO:0003700">
    <property type="term" value="F:DNA-binding transcription factor activity"/>
    <property type="evidence" value="ECO:0007669"/>
    <property type="project" value="InterPro"/>
</dbReference>